<evidence type="ECO:0000313" key="1">
    <source>
        <dbReference type="EMBL" id="KPV53472.1"/>
    </source>
</evidence>
<dbReference type="EMBL" id="LJCR01000250">
    <property type="protein sequence ID" value="KPV53472.1"/>
    <property type="molecule type" value="Genomic_DNA"/>
</dbReference>
<organism evidence="1 2">
    <name type="scientific">Kouleothrix aurantiaca</name>
    <dbReference type="NCBI Taxonomy" id="186479"/>
    <lineage>
        <taxon>Bacteria</taxon>
        <taxon>Bacillati</taxon>
        <taxon>Chloroflexota</taxon>
        <taxon>Chloroflexia</taxon>
        <taxon>Chloroflexales</taxon>
        <taxon>Roseiflexineae</taxon>
        <taxon>Roseiflexaceae</taxon>
        <taxon>Kouleothrix</taxon>
    </lineage>
</organism>
<dbReference type="PANTHER" id="PTHR22642:SF2">
    <property type="entry name" value="PROTEIN LONG AFTER FAR-RED 3"/>
    <property type="match status" value="1"/>
</dbReference>
<dbReference type="Proteomes" id="UP000050509">
    <property type="component" value="Unassembled WGS sequence"/>
</dbReference>
<evidence type="ECO:0008006" key="3">
    <source>
        <dbReference type="Google" id="ProtNLM"/>
    </source>
</evidence>
<dbReference type="AlphaFoldDB" id="A0A0P9F9Z8"/>
<comment type="caution">
    <text evidence="1">The sequence shown here is derived from an EMBL/GenBank/DDBJ whole genome shotgun (WGS) entry which is preliminary data.</text>
</comment>
<reference evidence="1 2" key="1">
    <citation type="submission" date="2015-09" db="EMBL/GenBank/DDBJ databases">
        <title>Draft genome sequence of Kouleothrix aurantiaca JCM 19913.</title>
        <authorList>
            <person name="Hemp J."/>
        </authorList>
    </citation>
    <scope>NUCLEOTIDE SEQUENCE [LARGE SCALE GENOMIC DNA]</scope>
    <source>
        <strain evidence="1 2">COM-B</strain>
    </source>
</reference>
<sequence>MHADTIFTGGTIHTMDPARPRASALAVAGETILALGEDAEIERLAGPSTRRIALGGRTLVPGFNDSHVHLWK</sequence>
<proteinExistence type="predicted"/>
<feature type="non-terminal residue" evidence="1">
    <location>
        <position position="72"/>
    </location>
</feature>
<dbReference type="InterPro" id="IPR011059">
    <property type="entry name" value="Metal-dep_hydrolase_composite"/>
</dbReference>
<accession>A0A0P9F9Z8</accession>
<keyword evidence="2" id="KW-1185">Reference proteome</keyword>
<dbReference type="Gene3D" id="2.30.40.10">
    <property type="entry name" value="Urease, subunit C, domain 1"/>
    <property type="match status" value="1"/>
</dbReference>
<name>A0A0P9F9Z8_9CHLR</name>
<dbReference type="GO" id="GO:0016810">
    <property type="term" value="F:hydrolase activity, acting on carbon-nitrogen (but not peptide) bonds"/>
    <property type="evidence" value="ECO:0007669"/>
    <property type="project" value="InterPro"/>
</dbReference>
<dbReference type="SUPFAM" id="SSF51338">
    <property type="entry name" value="Composite domain of metallo-dependent hydrolases"/>
    <property type="match status" value="1"/>
</dbReference>
<dbReference type="PANTHER" id="PTHR22642">
    <property type="entry name" value="IMIDAZOLONEPROPIONASE"/>
    <property type="match status" value="1"/>
</dbReference>
<evidence type="ECO:0000313" key="2">
    <source>
        <dbReference type="Proteomes" id="UP000050509"/>
    </source>
</evidence>
<protein>
    <recommendedName>
        <fullName evidence="3">Amidohydrolase</fullName>
    </recommendedName>
</protein>
<gene>
    <name evidence="1" type="ORF">SE17_09485</name>
</gene>